<protein>
    <submittedName>
        <fullName evidence="1">Uncharacterized protein</fullName>
    </submittedName>
</protein>
<organism evidence="1 2">
    <name type="scientific">Phytohabitans rumicis</name>
    <dbReference type="NCBI Taxonomy" id="1076125"/>
    <lineage>
        <taxon>Bacteria</taxon>
        <taxon>Bacillati</taxon>
        <taxon>Actinomycetota</taxon>
        <taxon>Actinomycetes</taxon>
        <taxon>Micromonosporales</taxon>
        <taxon>Micromonosporaceae</taxon>
    </lineage>
</organism>
<evidence type="ECO:0000313" key="1">
    <source>
        <dbReference type="EMBL" id="GFJ88312.1"/>
    </source>
</evidence>
<reference evidence="1 2" key="1">
    <citation type="submission" date="2020-03" db="EMBL/GenBank/DDBJ databases">
        <title>Whole genome shotgun sequence of Phytohabitans rumicis NBRC 108638.</title>
        <authorList>
            <person name="Komaki H."/>
            <person name="Tamura T."/>
        </authorList>
    </citation>
    <scope>NUCLEOTIDE SEQUENCE [LARGE SCALE GENOMIC DNA]</scope>
    <source>
        <strain evidence="1 2">NBRC 108638</strain>
    </source>
</reference>
<reference evidence="1 2" key="2">
    <citation type="submission" date="2020-03" db="EMBL/GenBank/DDBJ databases">
        <authorList>
            <person name="Ichikawa N."/>
            <person name="Kimura A."/>
            <person name="Kitahashi Y."/>
            <person name="Uohara A."/>
        </authorList>
    </citation>
    <scope>NUCLEOTIDE SEQUENCE [LARGE SCALE GENOMIC DNA]</scope>
    <source>
        <strain evidence="1 2">NBRC 108638</strain>
    </source>
</reference>
<dbReference type="RefSeq" id="WP_173075621.1">
    <property type="nucleotide sequence ID" value="NZ_BAABJB010000027.1"/>
</dbReference>
<dbReference type="EMBL" id="BLPG01000001">
    <property type="protein sequence ID" value="GFJ88312.1"/>
    <property type="molecule type" value="Genomic_DNA"/>
</dbReference>
<sequence>MADADWARSDAWIFVSVVIGGGSGRHLRSPNTRRPEGVPLAEVLATAEHLHQSIPGRDEVETAIRRLLGAGLVSVTEGFFRLTPTGETLWRTRPRSGLSSTVDTMLGILNRSRQPGTATWSLSEDDYGAAVRSAFAP</sequence>
<proteinExistence type="predicted"/>
<keyword evidence="2" id="KW-1185">Reference proteome</keyword>
<accession>A0A6V8KT63</accession>
<comment type="caution">
    <text evidence="1">The sequence shown here is derived from an EMBL/GenBank/DDBJ whole genome shotgun (WGS) entry which is preliminary data.</text>
</comment>
<gene>
    <name evidence="1" type="ORF">Prum_019540</name>
</gene>
<name>A0A6V8KT63_9ACTN</name>
<dbReference type="AlphaFoldDB" id="A0A6V8KT63"/>
<evidence type="ECO:0000313" key="2">
    <source>
        <dbReference type="Proteomes" id="UP000482960"/>
    </source>
</evidence>
<dbReference type="Proteomes" id="UP000482960">
    <property type="component" value="Unassembled WGS sequence"/>
</dbReference>